<proteinExistence type="predicted"/>
<dbReference type="GO" id="GO:0043565">
    <property type="term" value="F:sequence-specific DNA binding"/>
    <property type="evidence" value="ECO:0007669"/>
    <property type="project" value="InterPro"/>
</dbReference>
<dbReference type="PROSITE" id="PS00519">
    <property type="entry name" value="HTH_ASNC_1"/>
    <property type="match status" value="1"/>
</dbReference>
<keyword evidence="2 5" id="KW-0238">DNA-binding</keyword>
<comment type="caution">
    <text evidence="5">The sequence shown here is derived from an EMBL/GenBank/DDBJ whole genome shotgun (WGS) entry which is preliminary data.</text>
</comment>
<dbReference type="InterPro" id="IPR036388">
    <property type="entry name" value="WH-like_DNA-bd_sf"/>
</dbReference>
<dbReference type="Gene3D" id="3.30.70.920">
    <property type="match status" value="1"/>
</dbReference>
<dbReference type="InterPro" id="IPR019885">
    <property type="entry name" value="Tscrpt_reg_HTH_AsnC-type_CS"/>
</dbReference>
<dbReference type="AlphaFoldDB" id="A0A3N1CTG6"/>
<organism evidence="5 6">
    <name type="scientific">Actinocorallia herbida</name>
    <dbReference type="NCBI Taxonomy" id="58109"/>
    <lineage>
        <taxon>Bacteria</taxon>
        <taxon>Bacillati</taxon>
        <taxon>Actinomycetota</taxon>
        <taxon>Actinomycetes</taxon>
        <taxon>Streptosporangiales</taxon>
        <taxon>Thermomonosporaceae</taxon>
        <taxon>Actinocorallia</taxon>
    </lineage>
</organism>
<evidence type="ECO:0000256" key="1">
    <source>
        <dbReference type="ARBA" id="ARBA00023015"/>
    </source>
</evidence>
<dbReference type="InterPro" id="IPR036390">
    <property type="entry name" value="WH_DNA-bd_sf"/>
</dbReference>
<dbReference type="InterPro" id="IPR000485">
    <property type="entry name" value="AsnC-type_HTH_dom"/>
</dbReference>
<dbReference type="GO" id="GO:0005829">
    <property type="term" value="C:cytosol"/>
    <property type="evidence" value="ECO:0007669"/>
    <property type="project" value="TreeGrafter"/>
</dbReference>
<dbReference type="GO" id="GO:0043200">
    <property type="term" value="P:response to amino acid"/>
    <property type="evidence" value="ECO:0007669"/>
    <property type="project" value="TreeGrafter"/>
</dbReference>
<reference evidence="5 6" key="1">
    <citation type="submission" date="2018-11" db="EMBL/GenBank/DDBJ databases">
        <title>Sequencing the genomes of 1000 actinobacteria strains.</title>
        <authorList>
            <person name="Klenk H.-P."/>
        </authorList>
    </citation>
    <scope>NUCLEOTIDE SEQUENCE [LARGE SCALE GENOMIC DNA]</scope>
    <source>
        <strain evidence="5 6">DSM 44254</strain>
    </source>
</reference>
<protein>
    <submittedName>
        <fullName evidence="5">DNA-binding Lrp family transcriptional regulator</fullName>
    </submittedName>
</protein>
<dbReference type="InterPro" id="IPR011008">
    <property type="entry name" value="Dimeric_a/b-barrel"/>
</dbReference>
<keyword evidence="1" id="KW-0805">Transcription regulation</keyword>
<dbReference type="Pfam" id="PF01037">
    <property type="entry name" value="AsnC_trans_reg"/>
    <property type="match status" value="1"/>
</dbReference>
<evidence type="ECO:0000313" key="6">
    <source>
        <dbReference type="Proteomes" id="UP000272400"/>
    </source>
</evidence>
<evidence type="ECO:0000313" key="5">
    <source>
        <dbReference type="EMBL" id="ROO84590.1"/>
    </source>
</evidence>
<keyword evidence="3" id="KW-0804">Transcription</keyword>
<dbReference type="SMART" id="SM00344">
    <property type="entry name" value="HTH_ASNC"/>
    <property type="match status" value="1"/>
</dbReference>
<evidence type="ECO:0000256" key="3">
    <source>
        <dbReference type="ARBA" id="ARBA00023163"/>
    </source>
</evidence>
<dbReference type="Proteomes" id="UP000272400">
    <property type="component" value="Unassembled WGS sequence"/>
</dbReference>
<feature type="domain" description="HTH asnC-type" evidence="4">
    <location>
        <begin position="8"/>
        <end position="69"/>
    </location>
</feature>
<gene>
    <name evidence="5" type="ORF">EDD29_2117</name>
</gene>
<accession>A0A3N1CTG6</accession>
<dbReference type="EMBL" id="RJKE01000001">
    <property type="protein sequence ID" value="ROO84590.1"/>
    <property type="molecule type" value="Genomic_DNA"/>
</dbReference>
<dbReference type="Gene3D" id="1.10.10.10">
    <property type="entry name" value="Winged helix-like DNA-binding domain superfamily/Winged helix DNA-binding domain"/>
    <property type="match status" value="1"/>
</dbReference>
<dbReference type="SUPFAM" id="SSF46785">
    <property type="entry name" value="Winged helix' DNA-binding domain"/>
    <property type="match status" value="1"/>
</dbReference>
<dbReference type="PRINTS" id="PR00033">
    <property type="entry name" value="HTHASNC"/>
</dbReference>
<dbReference type="PANTHER" id="PTHR30154:SF34">
    <property type="entry name" value="TRANSCRIPTIONAL REGULATOR AZLB"/>
    <property type="match status" value="1"/>
</dbReference>
<dbReference type="PROSITE" id="PS50956">
    <property type="entry name" value="HTH_ASNC_2"/>
    <property type="match status" value="1"/>
</dbReference>
<evidence type="ECO:0000256" key="2">
    <source>
        <dbReference type="ARBA" id="ARBA00023125"/>
    </source>
</evidence>
<dbReference type="InterPro" id="IPR019887">
    <property type="entry name" value="Tscrpt_reg_AsnC/Lrp_C"/>
</dbReference>
<dbReference type="RefSeq" id="WP_246052673.1">
    <property type="nucleotide sequence ID" value="NZ_RJKE01000001.1"/>
</dbReference>
<keyword evidence="6" id="KW-1185">Reference proteome</keyword>
<dbReference type="InterPro" id="IPR019888">
    <property type="entry name" value="Tscrpt_reg_AsnC-like"/>
</dbReference>
<sequence length="178" mass="19266">MADEHISLDKLDLRLLRALGDHPRAGHLELSRLTGTSRMTVQARLERLERAGVIRGHGPYIDLPAAGFPVLAFVTVQIAQGALDEVAEGLRGIPAVLEAHATTGGDDLHLRVAAASHEDLQRALLRLNRLPSVVRSTSVIALAEVVGARTLPLLESVERPAPARVPSYRVTPKDDRPR</sequence>
<dbReference type="SUPFAM" id="SSF54909">
    <property type="entry name" value="Dimeric alpha+beta barrel"/>
    <property type="match status" value="1"/>
</dbReference>
<name>A0A3N1CTG6_9ACTN</name>
<dbReference type="PANTHER" id="PTHR30154">
    <property type="entry name" value="LEUCINE-RESPONSIVE REGULATORY PROTEIN"/>
    <property type="match status" value="1"/>
</dbReference>
<dbReference type="Pfam" id="PF13412">
    <property type="entry name" value="HTH_24"/>
    <property type="match status" value="1"/>
</dbReference>
<evidence type="ECO:0000259" key="4">
    <source>
        <dbReference type="PROSITE" id="PS50956"/>
    </source>
</evidence>